<dbReference type="PANTHER" id="PTHR30221">
    <property type="entry name" value="SMALL-CONDUCTANCE MECHANOSENSITIVE CHANNEL"/>
    <property type="match status" value="1"/>
</dbReference>
<comment type="caution">
    <text evidence="11">The sequence shown here is derived from an EMBL/GenBank/DDBJ whole genome shotgun (WGS) entry which is preliminary data.</text>
</comment>
<dbReference type="PANTHER" id="PTHR30221:SF1">
    <property type="entry name" value="SMALL-CONDUCTANCE MECHANOSENSITIVE CHANNEL"/>
    <property type="match status" value="1"/>
</dbReference>
<comment type="similarity">
    <text evidence="2">Belongs to the MscS (TC 1.A.23) family.</text>
</comment>
<dbReference type="Gene3D" id="3.30.70.100">
    <property type="match status" value="1"/>
</dbReference>
<keyword evidence="5 7" id="KW-1133">Transmembrane helix</keyword>
<dbReference type="InterPro" id="IPR049278">
    <property type="entry name" value="MS_channel_C"/>
</dbReference>
<sequence>MEKKELQYIHSFEEYVNEFINTLIAYSPKLISAIFILIIGLYGIRLINRMVKKIMLKNEFDPTLSRFLANSLLWALRLLLFITVISRLGIESSSFVAILGAAGLAVGLSLQGSLSNFAGGVLIILFKPFRVGDSIEAQGVIGTVNEIQIFTTKLLTSNNQTIFIPNGILSNGVIINYSLQGMRRADLIFSLSYDTNIKVAKDIVMQVMQNHPLVLKTPEPSIVVKNLTDSAIQIGIRPWSKNEDFGNMSSDILEQSKDAFDKAGISIQPFVREVSGE</sequence>
<dbReference type="SUPFAM" id="SSF82689">
    <property type="entry name" value="Mechanosensitive channel protein MscS (YggB), C-terminal domain"/>
    <property type="match status" value="1"/>
</dbReference>
<evidence type="ECO:0000256" key="1">
    <source>
        <dbReference type="ARBA" id="ARBA00004651"/>
    </source>
</evidence>
<dbReference type="InterPro" id="IPR049142">
    <property type="entry name" value="MS_channel_1st"/>
</dbReference>
<gene>
    <name evidence="11" type="ORF">H9X54_005690</name>
</gene>
<dbReference type="Pfam" id="PF21082">
    <property type="entry name" value="MS_channel_3rd"/>
    <property type="match status" value="1"/>
</dbReference>
<keyword evidence="12" id="KW-1185">Reference proteome</keyword>
<dbReference type="SUPFAM" id="SSF50182">
    <property type="entry name" value="Sm-like ribonucleoproteins"/>
    <property type="match status" value="1"/>
</dbReference>
<dbReference type="Proteomes" id="UP000759529">
    <property type="component" value="Unassembled WGS sequence"/>
</dbReference>
<dbReference type="InterPro" id="IPR011014">
    <property type="entry name" value="MscS_channel_TM-2"/>
</dbReference>
<evidence type="ECO:0000259" key="8">
    <source>
        <dbReference type="Pfam" id="PF00924"/>
    </source>
</evidence>
<dbReference type="Gene3D" id="2.30.30.60">
    <property type="match status" value="1"/>
</dbReference>
<reference evidence="11 12" key="1">
    <citation type="submission" date="2021-02" db="EMBL/GenBank/DDBJ databases">
        <authorList>
            <person name="Jung H.S."/>
            <person name="Chun B.H."/>
            <person name="Jeon C.O."/>
        </authorList>
    </citation>
    <scope>NUCLEOTIDE SEQUENCE [LARGE SCALE GENOMIC DNA]</scope>
    <source>
        <strain evidence="11 12">LMG 25203</strain>
    </source>
</reference>
<feature type="domain" description="Mechanosensitive ion channel MscS C-terminal" evidence="9">
    <location>
        <begin position="187"/>
        <end position="267"/>
    </location>
</feature>
<feature type="transmembrane region" description="Helical" evidence="7">
    <location>
        <begin position="67"/>
        <end position="90"/>
    </location>
</feature>
<evidence type="ECO:0000256" key="7">
    <source>
        <dbReference type="SAM" id="Phobius"/>
    </source>
</evidence>
<comment type="subcellular location">
    <subcellularLocation>
        <location evidence="1">Cell membrane</location>
        <topology evidence="1">Multi-pass membrane protein</topology>
    </subcellularLocation>
</comment>
<dbReference type="EMBL" id="JACSOD020000453">
    <property type="protein sequence ID" value="MBM6498794.1"/>
    <property type="molecule type" value="Genomic_DNA"/>
</dbReference>
<evidence type="ECO:0000256" key="5">
    <source>
        <dbReference type="ARBA" id="ARBA00022989"/>
    </source>
</evidence>
<feature type="transmembrane region" description="Helical" evidence="7">
    <location>
        <begin position="30"/>
        <end position="47"/>
    </location>
</feature>
<keyword evidence="3" id="KW-1003">Cell membrane</keyword>
<dbReference type="Pfam" id="PF00924">
    <property type="entry name" value="MS_channel_2nd"/>
    <property type="match status" value="1"/>
</dbReference>
<evidence type="ECO:0000256" key="3">
    <source>
        <dbReference type="ARBA" id="ARBA00022475"/>
    </source>
</evidence>
<dbReference type="InterPro" id="IPR010920">
    <property type="entry name" value="LSM_dom_sf"/>
</dbReference>
<dbReference type="Pfam" id="PF21088">
    <property type="entry name" value="MS_channel_1st"/>
    <property type="match status" value="1"/>
</dbReference>
<name>A0ABS2CW21_9FLAO</name>
<keyword evidence="6 7" id="KW-0472">Membrane</keyword>
<organism evidence="11 12">
    <name type="scientific">Flavobacterium macrobrachii</name>
    <dbReference type="NCBI Taxonomy" id="591204"/>
    <lineage>
        <taxon>Bacteria</taxon>
        <taxon>Pseudomonadati</taxon>
        <taxon>Bacteroidota</taxon>
        <taxon>Flavobacteriia</taxon>
        <taxon>Flavobacteriales</taxon>
        <taxon>Flavobacteriaceae</taxon>
        <taxon>Flavobacterium</taxon>
    </lineage>
</organism>
<protein>
    <submittedName>
        <fullName evidence="11">Mechanosensitive ion channel</fullName>
    </submittedName>
</protein>
<dbReference type="InterPro" id="IPR011066">
    <property type="entry name" value="MscS_channel_C_sf"/>
</dbReference>
<evidence type="ECO:0000256" key="2">
    <source>
        <dbReference type="ARBA" id="ARBA00008017"/>
    </source>
</evidence>
<dbReference type="InterPro" id="IPR008910">
    <property type="entry name" value="MSC_TM_helix"/>
</dbReference>
<feature type="domain" description="Mechanosensitive ion channel transmembrane helices 2/3" evidence="10">
    <location>
        <begin position="79"/>
        <end position="111"/>
    </location>
</feature>
<dbReference type="RefSeq" id="WP_187657641.1">
    <property type="nucleotide sequence ID" value="NZ_JACSOD020000453.1"/>
</dbReference>
<dbReference type="Gene3D" id="1.10.287.1260">
    <property type="match status" value="1"/>
</dbReference>
<evidence type="ECO:0000259" key="10">
    <source>
        <dbReference type="Pfam" id="PF21088"/>
    </source>
</evidence>
<dbReference type="Pfam" id="PF05552">
    <property type="entry name" value="MS_channel_1st_1"/>
    <property type="match status" value="1"/>
</dbReference>
<feature type="domain" description="Mechanosensitive ion channel MscS" evidence="8">
    <location>
        <begin position="113"/>
        <end position="178"/>
    </location>
</feature>
<keyword evidence="4 7" id="KW-0812">Transmembrane</keyword>
<dbReference type="InterPro" id="IPR023408">
    <property type="entry name" value="MscS_beta-dom_sf"/>
</dbReference>
<dbReference type="InterPro" id="IPR006685">
    <property type="entry name" value="MscS_channel_2nd"/>
</dbReference>
<evidence type="ECO:0000256" key="4">
    <source>
        <dbReference type="ARBA" id="ARBA00022692"/>
    </source>
</evidence>
<dbReference type="SUPFAM" id="SSF82861">
    <property type="entry name" value="Mechanosensitive channel protein MscS (YggB), transmembrane region"/>
    <property type="match status" value="1"/>
</dbReference>
<dbReference type="InterPro" id="IPR045275">
    <property type="entry name" value="MscS_archaea/bacteria_type"/>
</dbReference>
<evidence type="ECO:0000313" key="11">
    <source>
        <dbReference type="EMBL" id="MBM6498794.1"/>
    </source>
</evidence>
<evidence type="ECO:0000256" key="6">
    <source>
        <dbReference type="ARBA" id="ARBA00023136"/>
    </source>
</evidence>
<feature type="transmembrane region" description="Helical" evidence="7">
    <location>
        <begin position="96"/>
        <end position="126"/>
    </location>
</feature>
<proteinExistence type="inferred from homology"/>
<accession>A0ABS2CW21</accession>
<evidence type="ECO:0000259" key="9">
    <source>
        <dbReference type="Pfam" id="PF21082"/>
    </source>
</evidence>
<evidence type="ECO:0000313" key="12">
    <source>
        <dbReference type="Proteomes" id="UP000759529"/>
    </source>
</evidence>